<dbReference type="EMBL" id="RHLD01000040">
    <property type="protein sequence ID" value="TPP55081.1"/>
    <property type="molecule type" value="Genomic_DNA"/>
</dbReference>
<evidence type="ECO:0000256" key="1">
    <source>
        <dbReference type="SAM" id="MobiDB-lite"/>
    </source>
</evidence>
<dbReference type="GO" id="GO:0000398">
    <property type="term" value="P:mRNA splicing, via spliceosome"/>
    <property type="evidence" value="ECO:0007669"/>
    <property type="project" value="TreeGrafter"/>
</dbReference>
<reference evidence="4" key="1">
    <citation type="submission" date="2019-02" db="EMBL/GenBank/DDBJ databases">
        <title>FDA dAtabase for Regulatory Grade micrObial Sequences (FDA-ARGOS): Supporting development and validation of Infectious Disease Dx tests.</title>
        <authorList>
            <person name="Duncan R."/>
            <person name="Fisher C."/>
            <person name="Tallon L."/>
            <person name="Sadzewicz L."/>
            <person name="Sengamalay N."/>
            <person name="Ott S."/>
            <person name="Godinez A."/>
            <person name="Nagaraj S."/>
            <person name="Vavikolanu K."/>
            <person name="Vyas G."/>
            <person name="Nadendla S."/>
            <person name="Aluvathingal J."/>
            <person name="Sichtig H."/>
        </authorList>
    </citation>
    <scope>NUCLEOTIDE SEQUENCE [LARGE SCALE GENOMIC DNA]</scope>
    <source>
        <strain evidence="4">FDAARGOS_360</strain>
    </source>
</reference>
<feature type="compositionally biased region" description="Polar residues" evidence="1">
    <location>
        <begin position="253"/>
        <end position="262"/>
    </location>
</feature>
<dbReference type="PANTHER" id="PTHR12849">
    <property type="entry name" value="RNA LARIAT DEBRANCHING ENZYME"/>
    <property type="match status" value="1"/>
</dbReference>
<evidence type="ECO:0000313" key="3">
    <source>
        <dbReference type="EMBL" id="TPP55081.1"/>
    </source>
</evidence>
<comment type="caution">
    <text evidence="3">The sequence shown here is derived from an EMBL/GenBank/DDBJ whole genome shotgun (WGS) entry which is preliminary data.</text>
</comment>
<feature type="region of interest" description="Disordered" evidence="1">
    <location>
        <begin position="242"/>
        <end position="275"/>
    </location>
</feature>
<sequence length="1044" mass="113832">MQRRLQPLFHSRSEVGYSTAILLTLRKASTQSTSSSGGCIEDEDPSVVLRQLQKDMRKRALAEEKEAPPALPRRPGKTNFFEEPNPSSNGSEKQGDGSASTTDLAGKKVNTKFDVSGKANFESQCDAKEGASNPFLQKLSKMESDSRLPSFPTYNAAAEERRKRIEAKIKAERSKMLIFRDVGMDLDKPILSRDVFLVLKYFRYGMDFAVDNELERMLRYFNEHATNELKIIQDSKLMRGPPFLSRKRRTASRQRPSTSSSIKPAPSVGASAQGDLAERGGSTVALNQQGLQFQISSTFPHVRCAHMRQFCSPNTFSAAATSKLATLLSVSHSSWPFASYFPSMTVQEARGSAGKSYNAKASELFTTMTPSMFRRPAVVIFSQLGQKFGSQADIHWRRLAYATTCPGLLPYIFPSAQEAGTATSGVSRSGPTGKDGSVARAASSSRSMPIDVISLRSADVYKYRWVQRLYVSRFAKSLSQTTVSESGEQPSIDEIKNALIASSTFVGSQLLEPFYATLGLRNYLLPHVMLVDHEGVVRWLSGGLPDADEKAVFLRFYGSWKGNMSLAHKIFATLKASGDGTFPSPAAPTSGQSETATTTSASPSGSWNERFYHIAVQGCCHGELDRIYDSCSEHERQTGKRIDVLLCCGDFQAVRTARDMDSMAVPDKYKVLGDFHKYYADVSGAFTGHKAQTLAPYLTIFVGGNHENSDLLAQESYGGFVAPNVFYLGHSSVVTVDNCLTIAGLSGIFKDPDYDRPYPPRPYAVNPVAKKSAYHVRRIEVAKLHAYLRATQKIRSNSTIEAAKTTSATSPAASPPMVDLFLSHDWPVGITGYGDEAQLLRFKPYFKDDIRRHALGNPYTMRLLQEAKAPYWFAAHLHCYFEATVEHPSAGATETMAATAAASTKFVALDKCAKGTGFSPSSTSHVCVEAAHPHGTATVLGTSRIRRDPVWLEVLRVSHQFVAANRTVEAGLGGGGFDVDEAVKEVVASYRSATRPSAAALLAPTTETLLAALQLSPALPLQQMAPAAASPEGDESVFCLHSGT</sequence>
<feature type="compositionally biased region" description="Polar residues" evidence="1">
    <location>
        <begin position="28"/>
        <end position="37"/>
    </location>
</feature>
<organism evidence="3 4">
    <name type="scientific">Leishmania donovani</name>
    <dbReference type="NCBI Taxonomy" id="5661"/>
    <lineage>
        <taxon>Eukaryota</taxon>
        <taxon>Discoba</taxon>
        <taxon>Euglenozoa</taxon>
        <taxon>Kinetoplastea</taxon>
        <taxon>Metakinetoplastina</taxon>
        <taxon>Trypanosomatida</taxon>
        <taxon>Trypanosomatidae</taxon>
        <taxon>Leishmaniinae</taxon>
        <taxon>Leishmania</taxon>
    </lineage>
</organism>
<accession>A0A504Y394</accession>
<name>A0A504Y394_LEIDO</name>
<dbReference type="InterPro" id="IPR004843">
    <property type="entry name" value="Calcineurin-like_PHP"/>
</dbReference>
<dbReference type="Proteomes" id="UP000318821">
    <property type="component" value="Unassembled WGS sequence"/>
</dbReference>
<protein>
    <recommendedName>
        <fullName evidence="2">Calcineurin-like phosphoesterase domain-containing protein</fullName>
    </recommendedName>
</protein>
<dbReference type="GO" id="GO:0008419">
    <property type="term" value="F:RNA lariat debranching enzyme activity"/>
    <property type="evidence" value="ECO:0007669"/>
    <property type="project" value="TreeGrafter"/>
</dbReference>
<dbReference type="PANTHER" id="PTHR12849:SF0">
    <property type="entry name" value="LARIAT DEBRANCHING ENZYME"/>
    <property type="match status" value="1"/>
</dbReference>
<dbReference type="Pfam" id="PF00149">
    <property type="entry name" value="Metallophos"/>
    <property type="match status" value="1"/>
</dbReference>
<dbReference type="AlphaFoldDB" id="A0A504Y394"/>
<dbReference type="VEuPathDB" id="TriTrypDB:LdBPK_170940.1"/>
<dbReference type="VEuPathDB" id="TriTrypDB:LdCL_170015300"/>
<gene>
    <name evidence="3" type="ORF">CGC20_37630</name>
</gene>
<feature type="region of interest" description="Disordered" evidence="1">
    <location>
        <begin position="28"/>
        <end position="105"/>
    </location>
</feature>
<evidence type="ECO:0000313" key="4">
    <source>
        <dbReference type="Proteomes" id="UP000318821"/>
    </source>
</evidence>
<dbReference type="VEuPathDB" id="TriTrypDB:LDHU3_17.1350"/>
<proteinExistence type="predicted"/>
<feature type="compositionally biased region" description="Polar residues" evidence="1">
    <location>
        <begin position="85"/>
        <end position="103"/>
    </location>
</feature>
<feature type="domain" description="Calcineurin-like phosphoesterase" evidence="2">
    <location>
        <begin position="613"/>
        <end position="880"/>
    </location>
</feature>
<dbReference type="InterPro" id="IPR029052">
    <property type="entry name" value="Metallo-depent_PP-like"/>
</dbReference>
<feature type="region of interest" description="Disordered" evidence="1">
    <location>
        <begin position="422"/>
        <end position="442"/>
    </location>
</feature>
<dbReference type="SUPFAM" id="SSF56300">
    <property type="entry name" value="Metallo-dependent phosphatases"/>
    <property type="match status" value="1"/>
</dbReference>
<dbReference type="VEuPathDB" id="TriTrypDB:LdBPK_170930.1"/>
<dbReference type="VEuPathDB" id="TriTrypDB:LdCL_170015400"/>
<dbReference type="VEuPathDB" id="TriTrypDB:LDHU3_17.1360"/>
<evidence type="ECO:0000259" key="2">
    <source>
        <dbReference type="Pfam" id="PF00149"/>
    </source>
</evidence>
<feature type="compositionally biased region" description="Low complexity" evidence="1">
    <location>
        <begin position="588"/>
        <end position="604"/>
    </location>
</feature>
<feature type="compositionally biased region" description="Basic and acidic residues" evidence="1">
    <location>
        <begin position="52"/>
        <end position="67"/>
    </location>
</feature>
<feature type="region of interest" description="Disordered" evidence="1">
    <location>
        <begin position="582"/>
        <end position="604"/>
    </location>
</feature>
<dbReference type="GO" id="GO:0005634">
    <property type="term" value="C:nucleus"/>
    <property type="evidence" value="ECO:0007669"/>
    <property type="project" value="TreeGrafter"/>
</dbReference>